<reference evidence="2 4" key="2">
    <citation type="submission" date="2018-03" db="EMBL/GenBank/DDBJ databases">
        <title>Genomic Encyclopedia of Archaeal and Bacterial Type Strains, Phase II (KMG-II): from individual species to whole genera.</title>
        <authorList>
            <person name="Goeker M."/>
        </authorList>
    </citation>
    <scope>NUCLEOTIDE SEQUENCE [LARGE SCALE GENOMIC DNA]</scope>
    <source>
        <strain evidence="2 4">DSM 25227</strain>
    </source>
</reference>
<dbReference type="Proteomes" id="UP000245839">
    <property type="component" value="Unassembled WGS sequence"/>
</dbReference>
<sequence>MTAPRLHVLTALNAPDTVILRRGPSRQIATYGWNRETGVLTEGQRMAGRIFPFRSDLAPDGLHWVYHADTGRGGYRTVIARTPWLRAEAQIEYADGWGGGGAFTATGAIWLSGADLPHGTPLRPAAPDAFPGSTDGFHMGDTHATRLRLRGWQHESSTGYDARLSRALPGGWTLLQGFGRSLPLSASYVLRAPDGTERRMPWSWADLWGETLQVASAGRIARLIDPESGATEILHDLTGPVFAPRPAPIPRPGPAPDRR</sequence>
<evidence type="ECO:0000313" key="5">
    <source>
        <dbReference type="Proteomes" id="UP000251571"/>
    </source>
</evidence>
<dbReference type="OrthoDB" id="1434485at2"/>
<dbReference type="AlphaFoldDB" id="A0A2Y9AXC6"/>
<evidence type="ECO:0000313" key="4">
    <source>
        <dbReference type="Proteomes" id="UP000245839"/>
    </source>
</evidence>
<accession>A0A2Y9AXC6</accession>
<evidence type="ECO:0000313" key="2">
    <source>
        <dbReference type="EMBL" id="PWJ18174.1"/>
    </source>
</evidence>
<organism evidence="3 5">
    <name type="scientific">Jannaschia seohaensis</name>
    <dbReference type="NCBI Taxonomy" id="475081"/>
    <lineage>
        <taxon>Bacteria</taxon>
        <taxon>Pseudomonadati</taxon>
        <taxon>Pseudomonadota</taxon>
        <taxon>Alphaproteobacteria</taxon>
        <taxon>Rhodobacterales</taxon>
        <taxon>Roseobacteraceae</taxon>
        <taxon>Jannaschia</taxon>
    </lineage>
</organism>
<name>A0A2Y9AXC6_9RHOB</name>
<reference evidence="3 5" key="1">
    <citation type="submission" date="2016-10" db="EMBL/GenBank/DDBJ databases">
        <authorList>
            <person name="Cai Z."/>
        </authorList>
    </citation>
    <scope>NUCLEOTIDE SEQUENCE [LARGE SCALE GENOMIC DNA]</scope>
    <source>
        <strain evidence="3 5">DSM 25227</strain>
    </source>
</reference>
<dbReference type="EMBL" id="UETC01000005">
    <property type="protein sequence ID" value="SSA46699.1"/>
    <property type="molecule type" value="Genomic_DNA"/>
</dbReference>
<feature type="compositionally biased region" description="Pro residues" evidence="1">
    <location>
        <begin position="243"/>
        <end position="259"/>
    </location>
</feature>
<dbReference type="Proteomes" id="UP000251571">
    <property type="component" value="Unassembled WGS sequence"/>
</dbReference>
<protein>
    <submittedName>
        <fullName evidence="3">Uncharacterized protein</fullName>
    </submittedName>
</protein>
<dbReference type="EMBL" id="QGDJ01000005">
    <property type="protein sequence ID" value="PWJ18174.1"/>
    <property type="molecule type" value="Genomic_DNA"/>
</dbReference>
<proteinExistence type="predicted"/>
<feature type="region of interest" description="Disordered" evidence="1">
    <location>
        <begin position="239"/>
        <end position="259"/>
    </location>
</feature>
<gene>
    <name evidence="2" type="ORF">BCF38_105162</name>
    <name evidence="3" type="ORF">SAMN05421539_105162</name>
</gene>
<keyword evidence="4" id="KW-1185">Reference proteome</keyword>
<dbReference type="RefSeq" id="WP_109564653.1">
    <property type="nucleotide sequence ID" value="NZ_QGDJ01000005.1"/>
</dbReference>
<evidence type="ECO:0000256" key="1">
    <source>
        <dbReference type="SAM" id="MobiDB-lite"/>
    </source>
</evidence>
<evidence type="ECO:0000313" key="3">
    <source>
        <dbReference type="EMBL" id="SSA46699.1"/>
    </source>
</evidence>